<keyword evidence="1" id="KW-0808">Transferase</keyword>
<dbReference type="AlphaFoldDB" id="A0A2U1MZ39"/>
<dbReference type="PANTHER" id="PTHR36617">
    <property type="entry name" value="PROTEIN, PUTATIVE-RELATED"/>
    <property type="match status" value="1"/>
</dbReference>
<name>A0A2U1MZ39_ARTAN</name>
<dbReference type="OrthoDB" id="1088187at2759"/>
<dbReference type="EMBL" id="PKPP01004012">
    <property type="protein sequence ID" value="PWA66513.1"/>
    <property type="molecule type" value="Genomic_DNA"/>
</dbReference>
<proteinExistence type="predicted"/>
<reference evidence="1 2" key="1">
    <citation type="journal article" date="2018" name="Mol. Plant">
        <title>The genome of Artemisia annua provides insight into the evolution of Asteraceae family and artemisinin biosynthesis.</title>
        <authorList>
            <person name="Shen Q."/>
            <person name="Zhang L."/>
            <person name="Liao Z."/>
            <person name="Wang S."/>
            <person name="Yan T."/>
            <person name="Shi P."/>
            <person name="Liu M."/>
            <person name="Fu X."/>
            <person name="Pan Q."/>
            <person name="Wang Y."/>
            <person name="Lv Z."/>
            <person name="Lu X."/>
            <person name="Zhang F."/>
            <person name="Jiang W."/>
            <person name="Ma Y."/>
            <person name="Chen M."/>
            <person name="Hao X."/>
            <person name="Li L."/>
            <person name="Tang Y."/>
            <person name="Lv G."/>
            <person name="Zhou Y."/>
            <person name="Sun X."/>
            <person name="Brodelius P.E."/>
            <person name="Rose J.K.C."/>
            <person name="Tang K."/>
        </authorList>
    </citation>
    <scope>NUCLEOTIDE SEQUENCE [LARGE SCALE GENOMIC DNA]</scope>
    <source>
        <strain evidence="2">cv. Huhao1</strain>
        <tissue evidence="1">Leaf</tissue>
    </source>
</reference>
<dbReference type="PANTHER" id="PTHR36617:SF16">
    <property type="entry name" value="OS04G0516500 PROTEIN"/>
    <property type="match status" value="1"/>
</dbReference>
<accession>A0A2U1MZ39</accession>
<protein>
    <submittedName>
        <fullName evidence="1">RNA-directed DNA polymerase, eukaryota, Reverse transcriptase zinc-binding domain protein</fullName>
    </submittedName>
</protein>
<keyword evidence="1" id="KW-0548">Nucleotidyltransferase</keyword>
<comment type="caution">
    <text evidence="1">The sequence shown here is derived from an EMBL/GenBank/DDBJ whole genome shotgun (WGS) entry which is preliminary data.</text>
</comment>
<gene>
    <name evidence="1" type="ORF">CTI12_AA329140</name>
</gene>
<evidence type="ECO:0000313" key="2">
    <source>
        <dbReference type="Proteomes" id="UP000245207"/>
    </source>
</evidence>
<evidence type="ECO:0000313" key="1">
    <source>
        <dbReference type="EMBL" id="PWA66513.1"/>
    </source>
</evidence>
<dbReference type="GO" id="GO:0003964">
    <property type="term" value="F:RNA-directed DNA polymerase activity"/>
    <property type="evidence" value="ECO:0007669"/>
    <property type="project" value="UniProtKB-KW"/>
</dbReference>
<sequence>MQVLIPKGFNFTSHCKKRIGDGCNTRFWYDSWATDQPLCIKFPRIFALETVKDSTVASKLGSSSVDVSFRRLIRDGIERQQWSESSAVLDSVILSSSKDRWVCDLNGDGVFHVKDVRSILDNIFLPTVDVPTRWVKYIPIKINIFVWRARLDHLPTRNNLVRRGVVLDSDHCDMWYGY</sequence>
<keyword evidence="2" id="KW-1185">Reference proteome</keyword>
<keyword evidence="1" id="KW-0695">RNA-directed DNA polymerase</keyword>
<dbReference type="Proteomes" id="UP000245207">
    <property type="component" value="Unassembled WGS sequence"/>
</dbReference>
<organism evidence="1 2">
    <name type="scientific">Artemisia annua</name>
    <name type="common">Sweet wormwood</name>
    <dbReference type="NCBI Taxonomy" id="35608"/>
    <lineage>
        <taxon>Eukaryota</taxon>
        <taxon>Viridiplantae</taxon>
        <taxon>Streptophyta</taxon>
        <taxon>Embryophyta</taxon>
        <taxon>Tracheophyta</taxon>
        <taxon>Spermatophyta</taxon>
        <taxon>Magnoliopsida</taxon>
        <taxon>eudicotyledons</taxon>
        <taxon>Gunneridae</taxon>
        <taxon>Pentapetalae</taxon>
        <taxon>asterids</taxon>
        <taxon>campanulids</taxon>
        <taxon>Asterales</taxon>
        <taxon>Asteraceae</taxon>
        <taxon>Asteroideae</taxon>
        <taxon>Anthemideae</taxon>
        <taxon>Artemisiinae</taxon>
        <taxon>Artemisia</taxon>
    </lineage>
</organism>